<evidence type="ECO:0000256" key="2">
    <source>
        <dbReference type="ARBA" id="ARBA00023125"/>
    </source>
</evidence>
<feature type="domain" description="HTH araC/xylS-type" evidence="4">
    <location>
        <begin position="215"/>
        <end position="315"/>
    </location>
</feature>
<evidence type="ECO:0000313" key="6">
    <source>
        <dbReference type="Proteomes" id="UP000294963"/>
    </source>
</evidence>
<proteinExistence type="predicted"/>
<dbReference type="SUPFAM" id="SSF46689">
    <property type="entry name" value="Homeodomain-like"/>
    <property type="match status" value="1"/>
</dbReference>
<dbReference type="GO" id="GO:0043565">
    <property type="term" value="F:sequence-specific DNA binding"/>
    <property type="evidence" value="ECO:0007669"/>
    <property type="project" value="InterPro"/>
</dbReference>
<dbReference type="InterPro" id="IPR009057">
    <property type="entry name" value="Homeodomain-like_sf"/>
</dbReference>
<keyword evidence="3" id="KW-0804">Transcription</keyword>
<evidence type="ECO:0000259" key="4">
    <source>
        <dbReference type="PROSITE" id="PS01124"/>
    </source>
</evidence>
<evidence type="ECO:0000256" key="3">
    <source>
        <dbReference type="ARBA" id="ARBA00023163"/>
    </source>
</evidence>
<dbReference type="EMBL" id="SLVJ01000001">
    <property type="protein sequence ID" value="TCM70938.1"/>
    <property type="molecule type" value="Genomic_DNA"/>
</dbReference>
<name>A0A4V2R237_ACICA</name>
<reference evidence="5 6" key="1">
    <citation type="submission" date="2019-03" db="EMBL/GenBank/DDBJ databases">
        <title>Genomic analyses of the natural microbiome of Caenorhabditis elegans.</title>
        <authorList>
            <person name="Samuel B."/>
        </authorList>
    </citation>
    <scope>NUCLEOTIDE SEQUENCE [LARGE SCALE GENOMIC DNA]</scope>
    <source>
        <strain evidence="5 6">JUb89</strain>
    </source>
</reference>
<dbReference type="InterPro" id="IPR018060">
    <property type="entry name" value="HTH_AraC"/>
</dbReference>
<sequence>MFDNNLSPHIGYSAHANIDNLSSHTDLINEWDFEYHQVSAGKFTGHLNRFWLDGIGIYEEHLSQCIFQQGEANPNTLCIGVFRQIKQPALWMGKAVDENDILCIYPNTEVMIKSPQNSIFYALHFPMQLFFEDQHATPHLHVHHLKNNTLNLQLYHKILYMISFIRDNTRAAWTDVARSYLKSDIIELGDQYLKSMRAHRPQPPISKSKANQVVKYLINYLIEHKDQPISMEKCCQLTQMSRRTLQNYFEAVTGQSPSLFLKYWRLNGVRRMLQQAEQITSIGDVASNWGFWHLSQFATDYKRLFGEQPSTTRLQRFMHKPSL</sequence>
<dbReference type="SMART" id="SM00342">
    <property type="entry name" value="HTH_ARAC"/>
    <property type="match status" value="1"/>
</dbReference>
<dbReference type="PANTHER" id="PTHR46796">
    <property type="entry name" value="HTH-TYPE TRANSCRIPTIONAL ACTIVATOR RHAS-RELATED"/>
    <property type="match status" value="1"/>
</dbReference>
<protein>
    <submittedName>
        <fullName evidence="5">AraC family ethanolamine operon transcriptional activator</fullName>
    </submittedName>
</protein>
<dbReference type="PANTHER" id="PTHR46796:SF12">
    <property type="entry name" value="HTH-TYPE DNA-BINDING TRANSCRIPTIONAL ACTIVATOR EUTR"/>
    <property type="match status" value="1"/>
</dbReference>
<dbReference type="PROSITE" id="PS01124">
    <property type="entry name" value="HTH_ARAC_FAMILY_2"/>
    <property type="match status" value="1"/>
</dbReference>
<dbReference type="InterPro" id="IPR050204">
    <property type="entry name" value="AraC_XylS_family_regulators"/>
</dbReference>
<comment type="caution">
    <text evidence="5">The sequence shown here is derived from an EMBL/GenBank/DDBJ whole genome shotgun (WGS) entry which is preliminary data.</text>
</comment>
<evidence type="ECO:0000313" key="5">
    <source>
        <dbReference type="EMBL" id="TCM70938.1"/>
    </source>
</evidence>
<keyword evidence="6" id="KW-1185">Reference proteome</keyword>
<dbReference type="Proteomes" id="UP000294963">
    <property type="component" value="Unassembled WGS sequence"/>
</dbReference>
<organism evidence="5 6">
    <name type="scientific">Acinetobacter calcoaceticus</name>
    <dbReference type="NCBI Taxonomy" id="471"/>
    <lineage>
        <taxon>Bacteria</taxon>
        <taxon>Pseudomonadati</taxon>
        <taxon>Pseudomonadota</taxon>
        <taxon>Gammaproteobacteria</taxon>
        <taxon>Moraxellales</taxon>
        <taxon>Moraxellaceae</taxon>
        <taxon>Acinetobacter</taxon>
        <taxon>Acinetobacter calcoaceticus/baumannii complex</taxon>
    </lineage>
</organism>
<keyword evidence="2" id="KW-0238">DNA-binding</keyword>
<gene>
    <name evidence="5" type="ORF">EC844_101212</name>
</gene>
<evidence type="ECO:0000256" key="1">
    <source>
        <dbReference type="ARBA" id="ARBA00023015"/>
    </source>
</evidence>
<dbReference type="GO" id="GO:0003700">
    <property type="term" value="F:DNA-binding transcription factor activity"/>
    <property type="evidence" value="ECO:0007669"/>
    <property type="project" value="InterPro"/>
</dbReference>
<dbReference type="Pfam" id="PF12833">
    <property type="entry name" value="HTH_18"/>
    <property type="match status" value="1"/>
</dbReference>
<keyword evidence="1" id="KW-0805">Transcription regulation</keyword>
<accession>A0A4V2R237</accession>
<dbReference type="AlphaFoldDB" id="A0A4V2R237"/>
<dbReference type="Gene3D" id="1.10.10.60">
    <property type="entry name" value="Homeodomain-like"/>
    <property type="match status" value="1"/>
</dbReference>